<evidence type="ECO:0000313" key="2">
    <source>
        <dbReference type="Proteomes" id="UP000013111"/>
    </source>
</evidence>
<name>A0A830ZYE2_ERWAM</name>
<dbReference type="GeneID" id="97605849"/>
<dbReference type="EMBL" id="CAPB01000012">
    <property type="protein sequence ID" value="CCO93552.1"/>
    <property type="molecule type" value="Genomic_DNA"/>
</dbReference>
<proteinExistence type="predicted"/>
<sequence>MFLKEEKLLDILYRPADYTHPTYLTGHLQEYTCRDELLNFWLISHYQLEDLPAHWQADDKVLLLVLTHWEHMPSAAHLVGGYLLRAQLLSQCAVLMADSRLLAFISLPLFHHIPSPILLRSIDTTALGVAFILSQIHPLPFALKKRLLLSFPADIKLPQLDIVRTPEHFNLLKTAINYAIHFE</sequence>
<accession>A0A830ZYE2</accession>
<dbReference type="InterPro" id="IPR013388">
    <property type="entry name" value="T3SS_OrgA/MxiK"/>
</dbReference>
<reference evidence="1 2" key="1">
    <citation type="submission" date="2012-11" db="EMBL/GenBank/DDBJ databases">
        <authorList>
            <person name="Linke B."/>
        </authorList>
    </citation>
    <scope>NUCLEOTIDE SEQUENCE [LARGE SCALE GENOMIC DNA]</scope>
    <source>
        <strain evidence="2">CFBP 1232</strain>
    </source>
</reference>
<dbReference type="Proteomes" id="UP000013111">
    <property type="component" value="Unassembled WGS sequence"/>
</dbReference>
<evidence type="ECO:0000313" key="1">
    <source>
        <dbReference type="EMBL" id="CCO93552.1"/>
    </source>
</evidence>
<dbReference type="Pfam" id="PF09482">
    <property type="entry name" value="OrgA_MxiK"/>
    <property type="match status" value="1"/>
</dbReference>
<reference evidence="1 2" key="2">
    <citation type="submission" date="2013-04" db="EMBL/GenBank/DDBJ databases">
        <title>Comparative genomics of 12 strains of Erwinia amylovora identifies a pan-genome with a large conserved core and provides insights into host specificity.</title>
        <authorList>
            <person name="Mann R.A."/>
            <person name="Smits T.H.M."/>
            <person name="Buehlmann A."/>
            <person name="Blom J."/>
            <person name="Goesmann A."/>
            <person name="Frey J.E."/>
            <person name="Plummer K.M."/>
            <person name="Beer S.V."/>
            <person name="Luck J."/>
            <person name="Duffy B."/>
            <person name="Rodoni B."/>
        </authorList>
    </citation>
    <scope>NUCLEOTIDE SEQUENCE [LARGE SCALE GENOMIC DNA]</scope>
    <source>
        <strain evidence="2">CFBP 1232</strain>
    </source>
</reference>
<comment type="caution">
    <text evidence="1">The sequence shown here is derived from an EMBL/GenBank/DDBJ whole genome shotgun (WGS) entry which is preliminary data.</text>
</comment>
<dbReference type="RefSeq" id="WP_004157269.1">
    <property type="nucleotide sequence ID" value="NZ_BAYW01000002.1"/>
</dbReference>
<organism evidence="1 2">
    <name type="scientific">Erwinia amylovora NBRC 12687 = CFBP 1232</name>
    <dbReference type="NCBI Taxonomy" id="1219359"/>
    <lineage>
        <taxon>Bacteria</taxon>
        <taxon>Pseudomonadati</taxon>
        <taxon>Pseudomonadota</taxon>
        <taxon>Gammaproteobacteria</taxon>
        <taxon>Enterobacterales</taxon>
        <taxon>Erwiniaceae</taxon>
        <taxon>Erwinia</taxon>
    </lineage>
</organism>
<gene>
    <name evidence="1" type="primary">orgA</name>
    <name evidence="1" type="ORF">BN437_1617</name>
</gene>
<dbReference type="AlphaFoldDB" id="A0A830ZYE2"/>
<protein>
    <submittedName>
        <fullName evidence="1">Oxygen-regulated invasion protein orgA</fullName>
    </submittedName>
</protein>